<dbReference type="CDD" id="cd00090">
    <property type="entry name" value="HTH_ARSR"/>
    <property type="match status" value="1"/>
</dbReference>
<dbReference type="Gene3D" id="1.10.10.10">
    <property type="entry name" value="Winged helix-like DNA-binding domain superfamily/Winged helix DNA-binding domain"/>
    <property type="match status" value="1"/>
</dbReference>
<organism evidence="3 4">
    <name type="scientific">Methanocella arvoryzae (strain DSM 22066 / NBRC 105507 / MRE50)</name>
    <dbReference type="NCBI Taxonomy" id="351160"/>
    <lineage>
        <taxon>Archaea</taxon>
        <taxon>Methanobacteriati</taxon>
        <taxon>Methanobacteriota</taxon>
        <taxon>Stenosarchaea group</taxon>
        <taxon>Methanomicrobia</taxon>
        <taxon>Methanocellales</taxon>
        <taxon>Methanocellaceae</taxon>
        <taxon>Methanocella</taxon>
    </lineage>
</organism>
<evidence type="ECO:0008006" key="5">
    <source>
        <dbReference type="Google" id="ProtNLM"/>
    </source>
</evidence>
<dbReference type="Pfam" id="PF08350">
    <property type="entry name" value="FilR1_middle"/>
    <property type="match status" value="1"/>
</dbReference>
<dbReference type="Pfam" id="PF01022">
    <property type="entry name" value="HTH_5"/>
    <property type="match status" value="1"/>
</dbReference>
<evidence type="ECO:0000259" key="1">
    <source>
        <dbReference type="Pfam" id="PF01022"/>
    </source>
</evidence>
<dbReference type="GeneID" id="5143967"/>
<evidence type="ECO:0000259" key="2">
    <source>
        <dbReference type="Pfam" id="PF08350"/>
    </source>
</evidence>
<name>Q0W4P8_METAR</name>
<dbReference type="GO" id="GO:0003700">
    <property type="term" value="F:DNA-binding transcription factor activity"/>
    <property type="evidence" value="ECO:0007669"/>
    <property type="project" value="InterPro"/>
</dbReference>
<reference evidence="3 4" key="1">
    <citation type="journal article" date="2006" name="Science">
        <title>Genome of rice cluster I archaea -- the key methane producers in the rice rhizosphere.</title>
        <authorList>
            <person name="Erkel C."/>
            <person name="Kube M."/>
            <person name="Reinhardt R."/>
            <person name="Liesack W."/>
        </authorList>
    </citation>
    <scope>NUCLEOTIDE SEQUENCE [LARGE SCALE GENOMIC DNA]</scope>
    <source>
        <strain evidence="4">DSM 22066 / NBRC 105507 / MRE50</strain>
    </source>
</reference>
<dbReference type="OrthoDB" id="11410at2157"/>
<dbReference type="InterPro" id="IPR016490">
    <property type="entry name" value="Tscrpt_reg_HTH_AF0396-typ3"/>
</dbReference>
<dbReference type="SUPFAM" id="SSF46785">
    <property type="entry name" value="Winged helix' DNA-binding domain"/>
    <property type="match status" value="1"/>
</dbReference>
<dbReference type="InterPro" id="IPR013561">
    <property type="entry name" value="FilR1_middle_dom"/>
</dbReference>
<dbReference type="InterPro" id="IPR036390">
    <property type="entry name" value="WH_DNA-bd_sf"/>
</dbReference>
<evidence type="ECO:0000313" key="4">
    <source>
        <dbReference type="Proteomes" id="UP000000663"/>
    </source>
</evidence>
<evidence type="ECO:0000313" key="3">
    <source>
        <dbReference type="EMBL" id="CAJ36645.1"/>
    </source>
</evidence>
<sequence>MSECLQKLVLNSEVRKNLVLQLLERPSALTELEEYLNVRPSNLIPQLNKLKSNNLVIKNDGKFRLTSTGSILAKNLRRLDALARLIGKNEQFLNEHDLSPVPESLLHRIEDLGDCTLIENSLENITATFSEVVDKLSKSEKISVISSVFDSRYPELVLSMAGRKVPVSVIVTENIFEVLEKEYADALEAYLEHDNARLYVTDDARLAFAVTDTFTTLSLCKNGAFDVSTSLMSFGPPAIRWGEELFEHYRQKSREIRNP</sequence>
<dbReference type="PIRSF" id="PIRSF006692">
    <property type="entry name" value="TF_HTH_AF0396_prd"/>
    <property type="match status" value="1"/>
</dbReference>
<dbReference type="AlphaFoldDB" id="Q0W4P8"/>
<dbReference type="eggNOG" id="arCOG04362">
    <property type="taxonomic scope" value="Archaea"/>
</dbReference>
<gene>
    <name evidence="3" type="ORF">RCIX1360</name>
</gene>
<accession>Q0W4P8</accession>
<dbReference type="KEGG" id="rci:RCIX1360"/>
<dbReference type="EMBL" id="AM114193">
    <property type="protein sequence ID" value="CAJ36645.1"/>
    <property type="molecule type" value="Genomic_DNA"/>
</dbReference>
<feature type="domain" description="Methanogenesis regulatory protein FilR1 middle" evidence="2">
    <location>
        <begin position="126"/>
        <end position="251"/>
    </location>
</feature>
<dbReference type="InterPro" id="IPR001845">
    <property type="entry name" value="HTH_ArsR_DNA-bd_dom"/>
</dbReference>
<dbReference type="RefSeq" id="WP_012035906.1">
    <property type="nucleotide sequence ID" value="NC_009464.1"/>
</dbReference>
<protein>
    <recommendedName>
        <fullName evidence="5">Methanogenesis regulatory protein FilR1 middle domain-containing protein</fullName>
    </recommendedName>
</protein>
<feature type="domain" description="HTH arsR-type" evidence="1">
    <location>
        <begin position="13"/>
        <end position="58"/>
    </location>
</feature>
<proteinExistence type="predicted"/>
<keyword evidence="4" id="KW-1185">Reference proteome</keyword>
<dbReference type="Proteomes" id="UP000000663">
    <property type="component" value="Chromosome"/>
</dbReference>
<dbReference type="InterPro" id="IPR036388">
    <property type="entry name" value="WH-like_DNA-bd_sf"/>
</dbReference>
<dbReference type="InterPro" id="IPR011991">
    <property type="entry name" value="ArsR-like_HTH"/>
</dbReference>